<protein>
    <submittedName>
        <fullName evidence="3">Uncharacterized protein</fullName>
    </submittedName>
</protein>
<organism evidence="3 4">
    <name type="scientific">Hydnum rufescens UP504</name>
    <dbReference type="NCBI Taxonomy" id="1448309"/>
    <lineage>
        <taxon>Eukaryota</taxon>
        <taxon>Fungi</taxon>
        <taxon>Dikarya</taxon>
        <taxon>Basidiomycota</taxon>
        <taxon>Agaricomycotina</taxon>
        <taxon>Agaricomycetes</taxon>
        <taxon>Cantharellales</taxon>
        <taxon>Hydnaceae</taxon>
        <taxon>Hydnum</taxon>
    </lineage>
</organism>
<feature type="region of interest" description="Disordered" evidence="1">
    <location>
        <begin position="435"/>
        <end position="459"/>
    </location>
</feature>
<feature type="compositionally biased region" description="Basic and acidic residues" evidence="1">
    <location>
        <begin position="440"/>
        <end position="449"/>
    </location>
</feature>
<feature type="chain" id="PRO_5040229661" evidence="2">
    <location>
        <begin position="30"/>
        <end position="490"/>
    </location>
</feature>
<name>A0A9P6AYQ3_9AGAM</name>
<sequence>MRMRRSWLAWISFFVGALLLWKHLSRVRNAQPRDSPFFNVLTVLAHNATTRAAQLYSSSLAGKSSVLSLHRALELQEIMDRAVGGGNLSLDAKGIHDLYRRDGFSACPATTLDRKKQVDDMCSLLRGKTILLLGDRVQYGFHHMLLEKYSFRGESGNTICPGAAFCNWHGICVHPSSVPPSKPFLHDDRKHSVPTDHSHMTILRFIETTTLFPSMNRHDSRYREPHISRHTGIRDIESIWMPSLRGADVVILSKAPIPAPAWSFEHFHSTNPGNSGFELLSPRTGDLELEFYHYFADLAPKNPRRRQRGRIKYTAEDIVDAALRGTLTHWLPASLSTLIAIRSDSALRSKLLVWRGEWLSHAQCHPGTEGPRLAYLNDILGFNTMADLRLSAIENPWVTFHNVQVLFQSLILHSLLPHAGIPYIFLDIHLAPSSSVSRGEGGRDRESQKKGASPIKGCFQPHPDRIDGCIETAFLDGMISVLKSMATLHP</sequence>
<accession>A0A9P6AYQ3</accession>
<dbReference type="OrthoDB" id="3020812at2759"/>
<gene>
    <name evidence="3" type="ORF">BS47DRAFT_872265</name>
</gene>
<comment type="caution">
    <text evidence="3">The sequence shown here is derived from an EMBL/GenBank/DDBJ whole genome shotgun (WGS) entry which is preliminary data.</text>
</comment>
<dbReference type="Proteomes" id="UP000886523">
    <property type="component" value="Unassembled WGS sequence"/>
</dbReference>
<reference evidence="3" key="1">
    <citation type="journal article" date="2020" name="Nat. Commun.">
        <title>Large-scale genome sequencing of mycorrhizal fungi provides insights into the early evolution of symbiotic traits.</title>
        <authorList>
            <person name="Miyauchi S."/>
            <person name="Kiss E."/>
            <person name="Kuo A."/>
            <person name="Drula E."/>
            <person name="Kohler A."/>
            <person name="Sanchez-Garcia M."/>
            <person name="Morin E."/>
            <person name="Andreopoulos B."/>
            <person name="Barry K.W."/>
            <person name="Bonito G."/>
            <person name="Buee M."/>
            <person name="Carver A."/>
            <person name="Chen C."/>
            <person name="Cichocki N."/>
            <person name="Clum A."/>
            <person name="Culley D."/>
            <person name="Crous P.W."/>
            <person name="Fauchery L."/>
            <person name="Girlanda M."/>
            <person name="Hayes R.D."/>
            <person name="Keri Z."/>
            <person name="LaButti K."/>
            <person name="Lipzen A."/>
            <person name="Lombard V."/>
            <person name="Magnuson J."/>
            <person name="Maillard F."/>
            <person name="Murat C."/>
            <person name="Nolan M."/>
            <person name="Ohm R.A."/>
            <person name="Pangilinan J."/>
            <person name="Pereira M.F."/>
            <person name="Perotto S."/>
            <person name="Peter M."/>
            <person name="Pfister S."/>
            <person name="Riley R."/>
            <person name="Sitrit Y."/>
            <person name="Stielow J.B."/>
            <person name="Szollosi G."/>
            <person name="Zifcakova L."/>
            <person name="Stursova M."/>
            <person name="Spatafora J.W."/>
            <person name="Tedersoo L."/>
            <person name="Vaario L.M."/>
            <person name="Yamada A."/>
            <person name="Yan M."/>
            <person name="Wang P."/>
            <person name="Xu J."/>
            <person name="Bruns T."/>
            <person name="Baldrian P."/>
            <person name="Vilgalys R."/>
            <person name="Dunand C."/>
            <person name="Henrissat B."/>
            <person name="Grigoriev I.V."/>
            <person name="Hibbett D."/>
            <person name="Nagy L.G."/>
            <person name="Martin F.M."/>
        </authorList>
    </citation>
    <scope>NUCLEOTIDE SEQUENCE</scope>
    <source>
        <strain evidence="3">UP504</strain>
    </source>
</reference>
<proteinExistence type="predicted"/>
<keyword evidence="2" id="KW-0732">Signal</keyword>
<feature type="signal peptide" evidence="2">
    <location>
        <begin position="1"/>
        <end position="29"/>
    </location>
</feature>
<keyword evidence="4" id="KW-1185">Reference proteome</keyword>
<dbReference type="EMBL" id="MU128960">
    <property type="protein sequence ID" value="KAF9514458.1"/>
    <property type="molecule type" value="Genomic_DNA"/>
</dbReference>
<dbReference type="AlphaFoldDB" id="A0A9P6AYQ3"/>
<evidence type="ECO:0000256" key="1">
    <source>
        <dbReference type="SAM" id="MobiDB-lite"/>
    </source>
</evidence>
<evidence type="ECO:0000256" key="2">
    <source>
        <dbReference type="SAM" id="SignalP"/>
    </source>
</evidence>
<evidence type="ECO:0000313" key="4">
    <source>
        <dbReference type="Proteomes" id="UP000886523"/>
    </source>
</evidence>
<evidence type="ECO:0000313" key="3">
    <source>
        <dbReference type="EMBL" id="KAF9514458.1"/>
    </source>
</evidence>